<proteinExistence type="predicted"/>
<name>A0ABR8DWP6_9NOSO</name>
<accession>A0ABR8DWP6</accession>
<dbReference type="Gene3D" id="3.40.50.300">
    <property type="entry name" value="P-loop containing nucleotide triphosphate hydrolases"/>
    <property type="match status" value="1"/>
</dbReference>
<evidence type="ECO:0000259" key="1">
    <source>
        <dbReference type="Pfam" id="PF26355"/>
    </source>
</evidence>
<sequence length="414" mass="46903">MTIDEVVLLLKASQATGLTTLQELILRSSWEGKTYTNIACEANYGEERIKNIAAYLWQMLSNFCKEPINKSNFRQTLENRHLSEAHQQLVKEFNRAATAISLEFPSGPVSLNSRFYIPRPPIEKLVYAEMAEPGSLICIKAPKKMGKSSLILRLLARANNQGFPTVTLDFQQADKAIFASLDKFLRWFCTNVSRELQLEPKLNDDYWDEEMGSKVSCSIYFQEYLLSALSSPLILVLNEVDWLLEYQEIAGELLLLVRSWHEEAKGVEIWQKLRLVLVYSTEIIVPIKLTQSPFNIGLTISLPPFTKEQVQDLAQRHGLDWTDGKDAESLMAIVKGYPFLVRLALYHLVGKGGLKGDLGQLLQQAPTEAGIYHEYLRQYLLALQDEPELGDAFLEVINIATDKAVRTLGEVHIP</sequence>
<protein>
    <submittedName>
        <fullName evidence="2">AAA-like domain-containing protein</fullName>
    </submittedName>
</protein>
<dbReference type="Proteomes" id="UP000623440">
    <property type="component" value="Unassembled WGS sequence"/>
</dbReference>
<feature type="domain" description="vWA-MoxR associated protein N-terminal HTH" evidence="1">
    <location>
        <begin position="10"/>
        <end position="79"/>
    </location>
</feature>
<organism evidence="2 3">
    <name type="scientific">Nostoc flagelliforme FACHB-838</name>
    <dbReference type="NCBI Taxonomy" id="2692904"/>
    <lineage>
        <taxon>Bacteria</taxon>
        <taxon>Bacillati</taxon>
        <taxon>Cyanobacteriota</taxon>
        <taxon>Cyanophyceae</taxon>
        <taxon>Nostocales</taxon>
        <taxon>Nostocaceae</taxon>
        <taxon>Nostoc</taxon>
    </lineage>
</organism>
<dbReference type="Pfam" id="PF26355">
    <property type="entry name" value="HTH_VMAP-M9"/>
    <property type="match status" value="1"/>
</dbReference>
<evidence type="ECO:0000313" key="2">
    <source>
        <dbReference type="EMBL" id="MBD2533659.1"/>
    </source>
</evidence>
<evidence type="ECO:0000313" key="3">
    <source>
        <dbReference type="Proteomes" id="UP000623440"/>
    </source>
</evidence>
<comment type="caution">
    <text evidence="2">The sequence shown here is derived from an EMBL/GenBank/DDBJ whole genome shotgun (WGS) entry which is preliminary data.</text>
</comment>
<dbReference type="InterPro" id="IPR027417">
    <property type="entry name" value="P-loop_NTPase"/>
</dbReference>
<dbReference type="EMBL" id="JACJSI010000108">
    <property type="protein sequence ID" value="MBD2533659.1"/>
    <property type="molecule type" value="Genomic_DNA"/>
</dbReference>
<dbReference type="Pfam" id="PF14516">
    <property type="entry name" value="AAA_35"/>
    <property type="match status" value="1"/>
</dbReference>
<dbReference type="RefSeq" id="WP_190944218.1">
    <property type="nucleotide sequence ID" value="NZ_JACJSI010000108.1"/>
</dbReference>
<keyword evidence="3" id="KW-1185">Reference proteome</keyword>
<dbReference type="InterPro" id="IPR058651">
    <property type="entry name" value="HTH_VMAP-M9"/>
</dbReference>
<reference evidence="2 3" key="1">
    <citation type="journal article" date="2020" name="ISME J.">
        <title>Comparative genomics reveals insights into cyanobacterial evolution and habitat adaptation.</title>
        <authorList>
            <person name="Chen M.Y."/>
            <person name="Teng W.K."/>
            <person name="Zhao L."/>
            <person name="Hu C.X."/>
            <person name="Zhou Y.K."/>
            <person name="Han B.P."/>
            <person name="Song L.R."/>
            <person name="Shu W.S."/>
        </authorList>
    </citation>
    <scope>NUCLEOTIDE SEQUENCE [LARGE SCALE GENOMIC DNA]</scope>
    <source>
        <strain evidence="2 3">FACHB-838</strain>
    </source>
</reference>
<dbReference type="SUPFAM" id="SSF52540">
    <property type="entry name" value="P-loop containing nucleoside triphosphate hydrolases"/>
    <property type="match status" value="1"/>
</dbReference>
<gene>
    <name evidence="2" type="ORF">H6G97_30550</name>
</gene>